<dbReference type="STRING" id="644282.Deba_1469"/>
<gene>
    <name evidence="3" type="ordered locus">Deba_1469</name>
</gene>
<dbReference type="KEGG" id="dbr:Deba_1469"/>
<dbReference type="RefSeq" id="WP_013258290.1">
    <property type="nucleotide sequence ID" value="NC_014365.1"/>
</dbReference>
<keyword evidence="4" id="KW-1185">Reference proteome</keyword>
<evidence type="ECO:0000313" key="4">
    <source>
        <dbReference type="Proteomes" id="UP000009047"/>
    </source>
</evidence>
<evidence type="ECO:0000313" key="3">
    <source>
        <dbReference type="EMBL" id="ADK84837.1"/>
    </source>
</evidence>
<feature type="chain" id="PRO_5003150166" evidence="2">
    <location>
        <begin position="22"/>
        <end position="223"/>
    </location>
</feature>
<dbReference type="Proteomes" id="UP000009047">
    <property type="component" value="Chromosome"/>
</dbReference>
<name>E1QGZ4_DESB2</name>
<reference evidence="3 4" key="1">
    <citation type="journal article" date="2010" name="Stand. Genomic Sci.">
        <title>Complete genome sequence of Desulfarculus baarsii type strain (2st14).</title>
        <authorList>
            <person name="Sun H."/>
            <person name="Spring S."/>
            <person name="Lapidus A."/>
            <person name="Davenport K."/>
            <person name="Del Rio T.G."/>
            <person name="Tice H."/>
            <person name="Nolan M."/>
            <person name="Copeland A."/>
            <person name="Cheng J.F."/>
            <person name="Lucas S."/>
            <person name="Tapia R."/>
            <person name="Goodwin L."/>
            <person name="Pitluck S."/>
            <person name="Ivanova N."/>
            <person name="Pagani I."/>
            <person name="Mavromatis K."/>
            <person name="Ovchinnikova G."/>
            <person name="Pati A."/>
            <person name="Chen A."/>
            <person name="Palaniappan K."/>
            <person name="Hauser L."/>
            <person name="Chang Y.J."/>
            <person name="Jeffries C.D."/>
            <person name="Detter J.C."/>
            <person name="Han C."/>
            <person name="Rohde M."/>
            <person name="Brambilla E."/>
            <person name="Goker M."/>
            <person name="Woyke T."/>
            <person name="Bristow J."/>
            <person name="Eisen J.A."/>
            <person name="Markowitz V."/>
            <person name="Hugenholtz P."/>
            <person name="Kyrpides N.C."/>
            <person name="Klenk H.P."/>
            <person name="Land M."/>
        </authorList>
    </citation>
    <scope>NUCLEOTIDE SEQUENCE [LARGE SCALE GENOMIC DNA]</scope>
    <source>
        <strain evidence="4">ATCC 33931 / DSM 2075 / LMG 7858 / VKM B-1802 / 2st14</strain>
    </source>
</reference>
<dbReference type="eggNOG" id="COG4372">
    <property type="taxonomic scope" value="Bacteria"/>
</dbReference>
<keyword evidence="1" id="KW-0175">Coiled coil</keyword>
<dbReference type="EMBL" id="CP002085">
    <property type="protein sequence ID" value="ADK84837.1"/>
    <property type="molecule type" value="Genomic_DNA"/>
</dbReference>
<feature type="coiled-coil region" evidence="1">
    <location>
        <begin position="143"/>
        <end position="210"/>
    </location>
</feature>
<accession>E1QGZ4</accession>
<organism evidence="3 4">
    <name type="scientific">Desulfarculus baarsii (strain ATCC 33931 / DSM 2075 / LMG 7858 / VKM B-1802 / 2st14)</name>
    <dbReference type="NCBI Taxonomy" id="644282"/>
    <lineage>
        <taxon>Bacteria</taxon>
        <taxon>Pseudomonadati</taxon>
        <taxon>Thermodesulfobacteriota</taxon>
        <taxon>Desulfarculia</taxon>
        <taxon>Desulfarculales</taxon>
        <taxon>Desulfarculaceae</taxon>
        <taxon>Desulfarculus</taxon>
    </lineage>
</organism>
<dbReference type="PROSITE" id="PS51257">
    <property type="entry name" value="PROKAR_LIPOPROTEIN"/>
    <property type="match status" value="1"/>
</dbReference>
<dbReference type="AlphaFoldDB" id="E1QGZ4"/>
<evidence type="ECO:0000256" key="2">
    <source>
        <dbReference type="SAM" id="SignalP"/>
    </source>
</evidence>
<keyword evidence="2" id="KW-0732">Signal</keyword>
<evidence type="ECO:0000256" key="1">
    <source>
        <dbReference type="SAM" id="Coils"/>
    </source>
</evidence>
<dbReference type="HOGENOM" id="CLU_1233390_0_0_7"/>
<feature type="signal peptide" evidence="2">
    <location>
        <begin position="1"/>
        <end position="21"/>
    </location>
</feature>
<sequence length="223" mass="23429">MKKIGVLMLVGAFLLSSVAGCANIQNDQTRTKTEGTLVGAGAGAVVGGVLGQLIGGNTTATLVGAGVGALVGSAAGFAYGSHVANEKAKYAKQEDWLNACIASAQKVNADTRAYNDRLASEVRSLDAETQRLARAYDQKKAQKSQLLAEKKKVDKSLATAKQKLERAKYELSTQQKVLADARSAGKAQHAARLDQQINQLKAQIAELEGHTQSLASMSARMSV</sequence>
<protein>
    <submittedName>
        <fullName evidence="3">17 kDa surface antigen</fullName>
    </submittedName>
</protein>
<proteinExistence type="predicted"/>